<sequence length="354" mass="37942">MEAARAAVNKITGNRGHHTTVDETVNPAVTREVIKPHVHEEATQAIDREVHQHHYHTTVQPLQHQETLPEKHTHNILPAEEREFHHDNTKDTEARLASELGHFKDTRRVEQVTQTQATAPTVTGEHVHHHVHETVVPVVHKEIIQPEVIHTTKPIHETHHAAAQHHGLSALPMKTLDEFSKAGGVLAGGKHGAHEEYDGPPRKYNDKLSTTFDKLGLEAEEALHGGRHSGTTGTTGTTTGGGLTGSHHQHGGVDNKLEGREAGLTGGNTGYGNERGSGLTGSNTGYGNERGSGLTGRDDYDNTRGTSGTTGGSFGKITDHTRGTGNTGTTGASTRDKLDPRTDADGDGRRGVGN</sequence>
<evidence type="ECO:0000313" key="3">
    <source>
        <dbReference type="Proteomes" id="UP000053599"/>
    </source>
</evidence>
<dbReference type="EMBL" id="KN846953">
    <property type="protein sequence ID" value="KIV80009.1"/>
    <property type="molecule type" value="Genomic_DNA"/>
</dbReference>
<dbReference type="PANTHER" id="PTHR38703:SF1">
    <property type="entry name" value="ALLERGEN"/>
    <property type="match status" value="1"/>
</dbReference>
<dbReference type="AlphaFoldDB" id="A0A0D1YGG7"/>
<feature type="compositionally biased region" description="Low complexity" evidence="1">
    <location>
        <begin position="323"/>
        <end position="333"/>
    </location>
</feature>
<protein>
    <recommendedName>
        <fullName evidence="4">Allergen</fullName>
    </recommendedName>
</protein>
<feature type="region of interest" description="Disordered" evidence="1">
    <location>
        <begin position="223"/>
        <end position="354"/>
    </location>
</feature>
<dbReference type="OrthoDB" id="2118965at2759"/>
<feature type="compositionally biased region" description="Basic and acidic residues" evidence="1">
    <location>
        <begin position="251"/>
        <end position="261"/>
    </location>
</feature>
<organism evidence="2 3">
    <name type="scientific">Exophiala sideris</name>
    <dbReference type="NCBI Taxonomy" id="1016849"/>
    <lineage>
        <taxon>Eukaryota</taxon>
        <taxon>Fungi</taxon>
        <taxon>Dikarya</taxon>
        <taxon>Ascomycota</taxon>
        <taxon>Pezizomycotina</taxon>
        <taxon>Eurotiomycetes</taxon>
        <taxon>Chaetothyriomycetidae</taxon>
        <taxon>Chaetothyriales</taxon>
        <taxon>Herpotrichiellaceae</taxon>
        <taxon>Exophiala</taxon>
    </lineage>
</organism>
<evidence type="ECO:0008006" key="4">
    <source>
        <dbReference type="Google" id="ProtNLM"/>
    </source>
</evidence>
<feature type="compositionally biased region" description="Basic and acidic residues" evidence="1">
    <location>
        <begin position="192"/>
        <end position="206"/>
    </location>
</feature>
<evidence type="ECO:0000256" key="1">
    <source>
        <dbReference type="SAM" id="MobiDB-lite"/>
    </source>
</evidence>
<dbReference type="Proteomes" id="UP000053599">
    <property type="component" value="Unassembled WGS sequence"/>
</dbReference>
<accession>A0A0D1YGG7</accession>
<dbReference type="HOGENOM" id="CLU_047590_1_0_1"/>
<feature type="compositionally biased region" description="Basic and acidic residues" evidence="1">
    <location>
        <begin position="334"/>
        <end position="354"/>
    </location>
</feature>
<gene>
    <name evidence="2" type="ORF">PV11_07544</name>
</gene>
<reference evidence="2 3" key="1">
    <citation type="submission" date="2015-01" db="EMBL/GenBank/DDBJ databases">
        <title>The Genome Sequence of Exophiala sideris CBS121828.</title>
        <authorList>
            <consortium name="The Broad Institute Genomics Platform"/>
            <person name="Cuomo C."/>
            <person name="de Hoog S."/>
            <person name="Gorbushina A."/>
            <person name="Stielow B."/>
            <person name="Teixiera M."/>
            <person name="Abouelleil A."/>
            <person name="Chapman S.B."/>
            <person name="Priest M."/>
            <person name="Young S.K."/>
            <person name="Wortman J."/>
            <person name="Nusbaum C."/>
            <person name="Birren B."/>
        </authorList>
    </citation>
    <scope>NUCLEOTIDE SEQUENCE [LARGE SCALE GENOMIC DNA]</scope>
    <source>
        <strain evidence="2 3">CBS 121828</strain>
    </source>
</reference>
<feature type="compositionally biased region" description="Gly residues" evidence="1">
    <location>
        <begin position="264"/>
        <end position="279"/>
    </location>
</feature>
<dbReference type="PANTHER" id="PTHR38703">
    <property type="entry name" value="CHROMOSOME 8, WHOLE GENOME SHOTGUN SEQUENCE"/>
    <property type="match status" value="1"/>
</dbReference>
<dbReference type="STRING" id="1016849.A0A0D1YGG7"/>
<name>A0A0D1YGG7_9EURO</name>
<feature type="region of interest" description="Disordered" evidence="1">
    <location>
        <begin position="187"/>
        <end position="208"/>
    </location>
</feature>
<evidence type="ECO:0000313" key="2">
    <source>
        <dbReference type="EMBL" id="KIV80009.1"/>
    </source>
</evidence>
<proteinExistence type="predicted"/>